<evidence type="ECO:0000313" key="3">
    <source>
        <dbReference type="Proteomes" id="UP000179935"/>
    </source>
</evidence>
<sequence length="99" mass="10782">MGVVGEAGGPVVEAGAHRVRLGVGRFVTVVEGQQPQSGAEIGYKVRGEQPPRVDLVRRFRSRTSRRRRTELRAWSAQGVQGTSKEAEDLDQPSPMPCAK</sequence>
<dbReference type="AlphaFoldDB" id="A0A1S2P9F6"/>
<dbReference type="EMBL" id="MLYP01000045">
    <property type="protein sequence ID" value="OIJ90433.1"/>
    <property type="molecule type" value="Genomic_DNA"/>
</dbReference>
<keyword evidence="3" id="KW-1185">Reference proteome</keyword>
<accession>A0A1S2P9F6</accession>
<feature type="compositionally biased region" description="Basic residues" evidence="1">
    <location>
        <begin position="60"/>
        <end position="69"/>
    </location>
</feature>
<organism evidence="2 3">
    <name type="scientific">Streptomyces colonosanans</name>
    <dbReference type="NCBI Taxonomy" id="1428652"/>
    <lineage>
        <taxon>Bacteria</taxon>
        <taxon>Bacillati</taxon>
        <taxon>Actinomycetota</taxon>
        <taxon>Actinomycetes</taxon>
        <taxon>Kitasatosporales</taxon>
        <taxon>Streptomycetaceae</taxon>
        <taxon>Streptomyces</taxon>
    </lineage>
</organism>
<proteinExistence type="predicted"/>
<name>A0A1S2P9F6_9ACTN</name>
<gene>
    <name evidence="2" type="ORF">BIV24_17955</name>
</gene>
<feature type="region of interest" description="Disordered" evidence="1">
    <location>
        <begin position="60"/>
        <end position="99"/>
    </location>
</feature>
<evidence type="ECO:0000256" key="1">
    <source>
        <dbReference type="SAM" id="MobiDB-lite"/>
    </source>
</evidence>
<evidence type="ECO:0000313" key="2">
    <source>
        <dbReference type="EMBL" id="OIJ90433.1"/>
    </source>
</evidence>
<reference evidence="2 3" key="1">
    <citation type="submission" date="2016-10" db="EMBL/GenBank/DDBJ databases">
        <title>Genome sequence of Streptomyces sp. MUSC 93.</title>
        <authorList>
            <person name="Lee L.-H."/>
            <person name="Ser H.-L."/>
            <person name="Law J.W.-F."/>
        </authorList>
    </citation>
    <scope>NUCLEOTIDE SEQUENCE [LARGE SCALE GENOMIC DNA]</scope>
    <source>
        <strain evidence="2 3">MUSC 93</strain>
    </source>
</reference>
<dbReference type="RefSeq" id="WP_071367345.1">
    <property type="nucleotide sequence ID" value="NZ_MLYP01000045.1"/>
</dbReference>
<dbReference type="Proteomes" id="UP000179935">
    <property type="component" value="Unassembled WGS sequence"/>
</dbReference>
<comment type="caution">
    <text evidence="2">The sequence shown here is derived from an EMBL/GenBank/DDBJ whole genome shotgun (WGS) entry which is preliminary data.</text>
</comment>
<protein>
    <submittedName>
        <fullName evidence="2">Uncharacterized protein</fullName>
    </submittedName>
</protein>